<proteinExistence type="predicted"/>
<evidence type="ECO:0000313" key="2">
    <source>
        <dbReference type="EMBL" id="SHI42798.1"/>
    </source>
</evidence>
<dbReference type="RefSeq" id="WP_268793956.1">
    <property type="nucleotide sequence ID" value="NZ_FQYR01000002.1"/>
</dbReference>
<name>A0A1M6B2H4_9BACT</name>
<keyword evidence="3" id="KW-1185">Reference proteome</keyword>
<evidence type="ECO:0000313" key="3">
    <source>
        <dbReference type="Proteomes" id="UP000184510"/>
    </source>
</evidence>
<dbReference type="AlphaFoldDB" id="A0A1M6B2H4"/>
<dbReference type="InParanoid" id="A0A1M6B2H4"/>
<sequence length="40" mass="4542">MKNEQSSTDRAMYILLTLGIMAGLVMLILIFQSLPQPQLY</sequence>
<keyword evidence="1" id="KW-0472">Membrane</keyword>
<organism evidence="2 3">
    <name type="scientific">Rubritalea squalenifaciens DSM 18772</name>
    <dbReference type="NCBI Taxonomy" id="1123071"/>
    <lineage>
        <taxon>Bacteria</taxon>
        <taxon>Pseudomonadati</taxon>
        <taxon>Verrucomicrobiota</taxon>
        <taxon>Verrucomicrobiia</taxon>
        <taxon>Verrucomicrobiales</taxon>
        <taxon>Rubritaleaceae</taxon>
        <taxon>Rubritalea</taxon>
    </lineage>
</organism>
<keyword evidence="1" id="KW-1133">Transmembrane helix</keyword>
<gene>
    <name evidence="2" type="ORF">SAMN02745181_0098</name>
</gene>
<dbReference type="Proteomes" id="UP000184510">
    <property type="component" value="Unassembled WGS sequence"/>
</dbReference>
<accession>A0A1M6B2H4</accession>
<reference evidence="2 3" key="1">
    <citation type="submission" date="2016-11" db="EMBL/GenBank/DDBJ databases">
        <authorList>
            <person name="Jaros S."/>
            <person name="Januszkiewicz K."/>
            <person name="Wedrychowicz H."/>
        </authorList>
    </citation>
    <scope>NUCLEOTIDE SEQUENCE [LARGE SCALE GENOMIC DNA]</scope>
    <source>
        <strain evidence="2 3">DSM 18772</strain>
    </source>
</reference>
<evidence type="ECO:0000256" key="1">
    <source>
        <dbReference type="SAM" id="Phobius"/>
    </source>
</evidence>
<protein>
    <submittedName>
        <fullName evidence="2">Uncharacterized protein</fullName>
    </submittedName>
</protein>
<dbReference type="STRING" id="1123071.SAMN02745181_0098"/>
<keyword evidence="1" id="KW-0812">Transmembrane</keyword>
<feature type="transmembrane region" description="Helical" evidence="1">
    <location>
        <begin position="12"/>
        <end position="34"/>
    </location>
</feature>
<dbReference type="EMBL" id="FQYR01000002">
    <property type="protein sequence ID" value="SHI42798.1"/>
    <property type="molecule type" value="Genomic_DNA"/>
</dbReference>